<dbReference type="AlphaFoldDB" id="A0A4D6MEP6"/>
<keyword evidence="1" id="KW-0472">Membrane</keyword>
<feature type="transmembrane region" description="Helical" evidence="1">
    <location>
        <begin position="37"/>
        <end position="55"/>
    </location>
</feature>
<dbReference type="Proteomes" id="UP000501690">
    <property type="component" value="Linkage Group LG7"/>
</dbReference>
<organism evidence="3 4">
    <name type="scientific">Vigna unguiculata</name>
    <name type="common">Cowpea</name>
    <dbReference type="NCBI Taxonomy" id="3917"/>
    <lineage>
        <taxon>Eukaryota</taxon>
        <taxon>Viridiplantae</taxon>
        <taxon>Streptophyta</taxon>
        <taxon>Embryophyta</taxon>
        <taxon>Tracheophyta</taxon>
        <taxon>Spermatophyta</taxon>
        <taxon>Magnoliopsida</taxon>
        <taxon>eudicotyledons</taxon>
        <taxon>Gunneridae</taxon>
        <taxon>Pentapetalae</taxon>
        <taxon>rosids</taxon>
        <taxon>fabids</taxon>
        <taxon>Fabales</taxon>
        <taxon>Fabaceae</taxon>
        <taxon>Papilionoideae</taxon>
        <taxon>50 kb inversion clade</taxon>
        <taxon>NPAAA clade</taxon>
        <taxon>indigoferoid/millettioid clade</taxon>
        <taxon>Phaseoleae</taxon>
        <taxon>Vigna</taxon>
    </lineage>
</organism>
<evidence type="ECO:0000313" key="3">
    <source>
        <dbReference type="EMBL" id="QCD99912.1"/>
    </source>
</evidence>
<reference evidence="3 4" key="1">
    <citation type="submission" date="2019-04" db="EMBL/GenBank/DDBJ databases">
        <title>An improved genome assembly and genetic linkage map for asparagus bean, Vigna unguiculata ssp. sesquipedialis.</title>
        <authorList>
            <person name="Xia Q."/>
            <person name="Zhang R."/>
            <person name="Dong Y."/>
        </authorList>
    </citation>
    <scope>NUCLEOTIDE SEQUENCE [LARGE SCALE GENOMIC DNA]</scope>
    <source>
        <tissue evidence="3">Leaf</tissue>
    </source>
</reference>
<feature type="signal peptide" evidence="2">
    <location>
        <begin position="1"/>
        <end position="21"/>
    </location>
</feature>
<gene>
    <name evidence="3" type="ORF">DEO72_LG7g1199</name>
</gene>
<feature type="chain" id="PRO_5020021811" evidence="2">
    <location>
        <begin position="22"/>
        <end position="162"/>
    </location>
</feature>
<keyword evidence="1" id="KW-1133">Transmembrane helix</keyword>
<name>A0A4D6MEP6_VIGUN</name>
<evidence type="ECO:0000256" key="1">
    <source>
        <dbReference type="SAM" id="Phobius"/>
    </source>
</evidence>
<dbReference type="EMBL" id="CP039351">
    <property type="protein sequence ID" value="QCD99912.1"/>
    <property type="molecule type" value="Genomic_DNA"/>
</dbReference>
<proteinExistence type="predicted"/>
<evidence type="ECO:0000313" key="4">
    <source>
        <dbReference type="Proteomes" id="UP000501690"/>
    </source>
</evidence>
<keyword evidence="2" id="KW-0732">Signal</keyword>
<keyword evidence="4" id="KW-1185">Reference proteome</keyword>
<feature type="transmembrane region" description="Helical" evidence="1">
    <location>
        <begin position="62"/>
        <end position="81"/>
    </location>
</feature>
<evidence type="ECO:0000256" key="2">
    <source>
        <dbReference type="SAM" id="SignalP"/>
    </source>
</evidence>
<accession>A0A4D6MEP6</accession>
<keyword evidence="1" id="KW-0812">Transmembrane</keyword>
<protein>
    <submittedName>
        <fullName evidence="3">Uncharacterized protein</fullName>
    </submittedName>
</protein>
<sequence length="162" mass="17274">MSFHGGTAALIWSAVFAAVVAERRKLRCFHGETLLRFPLLELTVVMVHVSSPLVCSADLGSGLLSLMAATVAMVAGCVLTWCCGSVKMDAVAADEKDAGGALQFWCCCDCSDESGGFSSPLVAAGADGARRWTRMMVARGGRKTCCRQGWRKRRKLGLGFHV</sequence>